<reference evidence="2" key="1">
    <citation type="journal article" date="2019" name="Int. J. Syst. Evol. Microbiol.">
        <title>The Global Catalogue of Microorganisms (GCM) 10K type strain sequencing project: providing services to taxonomists for standard genome sequencing and annotation.</title>
        <authorList>
            <consortium name="The Broad Institute Genomics Platform"/>
            <consortium name="The Broad Institute Genome Sequencing Center for Infectious Disease"/>
            <person name="Wu L."/>
            <person name="Ma J."/>
        </authorList>
    </citation>
    <scope>NUCLEOTIDE SEQUENCE [LARGE SCALE GENOMIC DNA]</scope>
    <source>
        <strain evidence="2">JCM 17441</strain>
    </source>
</reference>
<dbReference type="EMBL" id="BAABAT010000043">
    <property type="protein sequence ID" value="GAA4261038.1"/>
    <property type="molecule type" value="Genomic_DNA"/>
</dbReference>
<evidence type="ECO:0000313" key="2">
    <source>
        <dbReference type="Proteomes" id="UP001500620"/>
    </source>
</evidence>
<keyword evidence="2" id="KW-1185">Reference proteome</keyword>
<protein>
    <submittedName>
        <fullName evidence="1">Uncharacterized protein</fullName>
    </submittedName>
</protein>
<dbReference type="Proteomes" id="UP001500620">
    <property type="component" value="Unassembled WGS sequence"/>
</dbReference>
<comment type="caution">
    <text evidence="1">The sequence shown here is derived from an EMBL/GenBank/DDBJ whole genome shotgun (WGS) entry which is preliminary data.</text>
</comment>
<gene>
    <name evidence="1" type="ORF">GCM10022255_092080</name>
</gene>
<accession>A0ABP8DPX1</accession>
<dbReference type="RefSeq" id="WP_345137937.1">
    <property type="nucleotide sequence ID" value="NZ_BAABAT010000043.1"/>
</dbReference>
<name>A0ABP8DPX1_9ACTN</name>
<organism evidence="1 2">
    <name type="scientific">Dactylosporangium darangshiense</name>
    <dbReference type="NCBI Taxonomy" id="579108"/>
    <lineage>
        <taxon>Bacteria</taxon>
        <taxon>Bacillati</taxon>
        <taxon>Actinomycetota</taxon>
        <taxon>Actinomycetes</taxon>
        <taxon>Micromonosporales</taxon>
        <taxon>Micromonosporaceae</taxon>
        <taxon>Dactylosporangium</taxon>
    </lineage>
</organism>
<proteinExistence type="predicted"/>
<sequence length="85" mass="9167">MTNYVDKPLSGYGDEARGYYHSAVVTSPSAHADSWYMVQMRTGTLVVLVSIEIKSFDTSAVVSKDAMLKRAGPQTKAVTALVPKA</sequence>
<evidence type="ECO:0000313" key="1">
    <source>
        <dbReference type="EMBL" id="GAA4261038.1"/>
    </source>
</evidence>